<dbReference type="PANTHER" id="PTHR46825">
    <property type="entry name" value="D-ALANYL-D-ALANINE-CARBOXYPEPTIDASE/ENDOPEPTIDASE AMPH"/>
    <property type="match status" value="1"/>
</dbReference>
<dbReference type="InterPro" id="IPR012338">
    <property type="entry name" value="Beta-lactam/transpept-like"/>
</dbReference>
<dbReference type="Pfam" id="PF00144">
    <property type="entry name" value="Beta-lactamase"/>
    <property type="match status" value="1"/>
</dbReference>
<reference evidence="3" key="1">
    <citation type="submission" date="2019-09" db="EMBL/GenBank/DDBJ databases">
        <title>Mumia zhuanghuii sp. nov. isolated from the intestinal contents of plateau pika (Ochotona curzoniae) in the Qinghai-Tibet plateau of China.</title>
        <authorList>
            <person name="Tian Z."/>
        </authorList>
    </citation>
    <scope>NUCLEOTIDE SEQUENCE [LARGE SCALE GENOMIC DNA]</scope>
    <source>
        <strain evidence="3">L-033</strain>
    </source>
</reference>
<feature type="domain" description="Beta-lactamase-related" evidence="1">
    <location>
        <begin position="62"/>
        <end position="376"/>
    </location>
</feature>
<sequence>MPKRSGLRRRVAASLAGAAVVVLSITGCGADPWIELDLPAQVDGAFPEETQAQLESAVNFAMAATGSTGAVVGVWSPWSGSWVSGVGDASADDVFRVSDLTRPMTCDVLYSMVGEGVVSLDDRVRDLVPSVAGLSDVTLGMLCDGTSGFGSYTPVLQQKWLEVPTRRWNPNELVAYGTVGQDEAAVGQTWRDSDTGYVLLGIALQNAVKQSAASLLADKVFDPLGLEATRLPGRAAAPAGDPVLRGYLSEPGEDGALNCAEPRDITELSASIGFTNGGVVSTITDVGRYTQALATGALLPDGVDRFGSPHALAADLPSWLTTAGGAVQAGSLIGQFGSVPGYISAAFADPATGMTVAVVLNNSAASDLVGAYLAWELASIASKAPAASGETAPDAGLPWTAQQYHDAIAAAAVCPLPES</sequence>
<evidence type="ECO:0000313" key="2">
    <source>
        <dbReference type="EMBL" id="KAA9134430.1"/>
    </source>
</evidence>
<comment type="caution">
    <text evidence="2">The sequence shown here is derived from an EMBL/GenBank/DDBJ whole genome shotgun (WGS) entry which is preliminary data.</text>
</comment>
<dbReference type="AlphaFoldDB" id="A0A5N0TH75"/>
<dbReference type="EMBL" id="VYUY01000007">
    <property type="protein sequence ID" value="KAA9134430.1"/>
    <property type="molecule type" value="Genomic_DNA"/>
</dbReference>
<keyword evidence="3" id="KW-1185">Reference proteome</keyword>
<dbReference type="RefSeq" id="WP_150892731.1">
    <property type="nucleotide sequence ID" value="NZ_VYUY01000007.1"/>
</dbReference>
<proteinExistence type="predicted"/>
<dbReference type="SUPFAM" id="SSF56601">
    <property type="entry name" value="beta-lactamase/transpeptidase-like"/>
    <property type="match status" value="1"/>
</dbReference>
<protein>
    <submittedName>
        <fullName evidence="2">Beta-lactamase family protein</fullName>
    </submittedName>
</protein>
<gene>
    <name evidence="2" type="ORF">F6B40_06580</name>
</gene>
<dbReference type="InterPro" id="IPR001466">
    <property type="entry name" value="Beta-lactam-related"/>
</dbReference>
<organism evidence="2 3">
    <name type="scientific">Microbacterium caowuchunii</name>
    <dbReference type="NCBI Taxonomy" id="2614638"/>
    <lineage>
        <taxon>Bacteria</taxon>
        <taxon>Bacillati</taxon>
        <taxon>Actinomycetota</taxon>
        <taxon>Actinomycetes</taxon>
        <taxon>Micrococcales</taxon>
        <taxon>Microbacteriaceae</taxon>
        <taxon>Microbacterium</taxon>
    </lineage>
</organism>
<accession>A0A5N0TH75</accession>
<evidence type="ECO:0000313" key="3">
    <source>
        <dbReference type="Proteomes" id="UP000326838"/>
    </source>
</evidence>
<evidence type="ECO:0000259" key="1">
    <source>
        <dbReference type="Pfam" id="PF00144"/>
    </source>
</evidence>
<dbReference type="Gene3D" id="3.40.710.10">
    <property type="entry name" value="DD-peptidase/beta-lactamase superfamily"/>
    <property type="match status" value="1"/>
</dbReference>
<name>A0A5N0TH75_9MICO</name>
<dbReference type="PROSITE" id="PS51257">
    <property type="entry name" value="PROKAR_LIPOPROTEIN"/>
    <property type="match status" value="1"/>
</dbReference>
<dbReference type="Proteomes" id="UP000326838">
    <property type="component" value="Unassembled WGS sequence"/>
</dbReference>
<dbReference type="InterPro" id="IPR050491">
    <property type="entry name" value="AmpC-like"/>
</dbReference>
<dbReference type="PANTHER" id="PTHR46825:SF7">
    <property type="entry name" value="D-ALANYL-D-ALANINE CARBOXYPEPTIDASE"/>
    <property type="match status" value="1"/>
</dbReference>